<keyword evidence="1" id="KW-0863">Zinc-finger</keyword>
<keyword evidence="1" id="KW-0862">Zinc</keyword>
<organism evidence="3 4">
    <name type="scientific">Striga hermonthica</name>
    <name type="common">Purple witchweed</name>
    <name type="synonym">Buchnera hermonthica</name>
    <dbReference type="NCBI Taxonomy" id="68872"/>
    <lineage>
        <taxon>Eukaryota</taxon>
        <taxon>Viridiplantae</taxon>
        <taxon>Streptophyta</taxon>
        <taxon>Embryophyta</taxon>
        <taxon>Tracheophyta</taxon>
        <taxon>Spermatophyta</taxon>
        <taxon>Magnoliopsida</taxon>
        <taxon>eudicotyledons</taxon>
        <taxon>Gunneridae</taxon>
        <taxon>Pentapetalae</taxon>
        <taxon>asterids</taxon>
        <taxon>lamiids</taxon>
        <taxon>Lamiales</taxon>
        <taxon>Orobanchaceae</taxon>
        <taxon>Buchnereae</taxon>
        <taxon>Striga</taxon>
    </lineage>
</organism>
<dbReference type="AlphaFoldDB" id="A0A9N7RLX9"/>
<evidence type="ECO:0000313" key="4">
    <source>
        <dbReference type="Proteomes" id="UP001153555"/>
    </source>
</evidence>
<keyword evidence="1" id="KW-0539">Nucleus</keyword>
<dbReference type="PANTHER" id="PTHR31669">
    <property type="entry name" value="PROTEIN FAR1-RELATED SEQUENCE 10-RELATED"/>
    <property type="match status" value="1"/>
</dbReference>
<reference evidence="3" key="1">
    <citation type="submission" date="2019-12" db="EMBL/GenBank/DDBJ databases">
        <authorList>
            <person name="Scholes J."/>
        </authorList>
    </citation>
    <scope>NUCLEOTIDE SEQUENCE</scope>
</reference>
<comment type="similarity">
    <text evidence="1">Belongs to the FHY3/FAR1 family.</text>
</comment>
<dbReference type="InterPro" id="IPR058778">
    <property type="entry name" value="HTH_FAR1-11-like"/>
</dbReference>
<dbReference type="GO" id="GO:0008270">
    <property type="term" value="F:zinc ion binding"/>
    <property type="evidence" value="ECO:0007669"/>
    <property type="project" value="UniProtKB-UniRule"/>
</dbReference>
<dbReference type="GO" id="GO:0006355">
    <property type="term" value="P:regulation of DNA-templated transcription"/>
    <property type="evidence" value="ECO:0007669"/>
    <property type="project" value="UniProtKB-UniRule"/>
</dbReference>
<protein>
    <recommendedName>
        <fullName evidence="1">Protein FAR1-RELATED SEQUENCE</fullName>
    </recommendedName>
</protein>
<comment type="function">
    <text evidence="1">Putative transcription activator involved in regulating light control of development.</text>
</comment>
<proteinExistence type="inferred from homology"/>
<comment type="caution">
    <text evidence="3">The sequence shown here is derived from an EMBL/GenBank/DDBJ whole genome shotgun (WGS) entry which is preliminary data.</text>
</comment>
<keyword evidence="4" id="KW-1185">Reference proteome</keyword>
<dbReference type="EMBL" id="CACSLK010030184">
    <property type="protein sequence ID" value="CAA0837002.1"/>
    <property type="molecule type" value="Genomic_DNA"/>
</dbReference>
<dbReference type="GO" id="GO:0005634">
    <property type="term" value="C:nucleus"/>
    <property type="evidence" value="ECO:0007669"/>
    <property type="project" value="UniProtKB-SubCell"/>
</dbReference>
<dbReference type="PANTHER" id="PTHR31669:SF174">
    <property type="entry name" value="PROTEIN FAR1-RELATED SEQUENCE 10-RELATED"/>
    <property type="match status" value="1"/>
</dbReference>
<gene>
    <name evidence="3" type="ORF">SHERM_04023</name>
</gene>
<sequence>MAVKPLHNIWIKRQQCPLEIGSFSNVRSHELLEDEQVRLLLAYRKIEGADQERILLLSRAGFPVNRIVKVIELEKGVQPGQLPFIEKDVRSFLSCCRKIVEENDVILNSKRTNDLIELLDACKVAAERDEGFVYDFTADESGKVENVAWAYGDSARAFFLSLDDTSKSFSWALQVFVGFMKGRQPEIVVTDMESDLRDALAI</sequence>
<dbReference type="Proteomes" id="UP001153555">
    <property type="component" value="Unassembled WGS sequence"/>
</dbReference>
<keyword evidence="1" id="KW-0479">Metal-binding</keyword>
<evidence type="ECO:0000313" key="3">
    <source>
        <dbReference type="EMBL" id="CAA0837002.1"/>
    </source>
</evidence>
<evidence type="ECO:0000256" key="1">
    <source>
        <dbReference type="RuleBase" id="RU367018"/>
    </source>
</evidence>
<comment type="subcellular location">
    <subcellularLocation>
        <location evidence="1">Nucleus</location>
    </subcellularLocation>
</comment>
<dbReference type="Pfam" id="PF26175">
    <property type="entry name" value="HTH_FAR1"/>
    <property type="match status" value="1"/>
</dbReference>
<accession>A0A9N7RLX9</accession>
<feature type="domain" description="FAR1-related sequence 11-like HTH-like" evidence="2">
    <location>
        <begin position="45"/>
        <end position="99"/>
    </location>
</feature>
<evidence type="ECO:0000259" key="2">
    <source>
        <dbReference type="Pfam" id="PF26175"/>
    </source>
</evidence>
<dbReference type="OrthoDB" id="1719346at2759"/>
<name>A0A9N7RLX9_STRHE</name>
<dbReference type="InterPro" id="IPR031052">
    <property type="entry name" value="FHY3/FAR1"/>
</dbReference>